<feature type="signal peptide" evidence="2">
    <location>
        <begin position="1"/>
        <end position="19"/>
    </location>
</feature>
<keyword evidence="2" id="KW-0732">Signal</keyword>
<feature type="compositionally biased region" description="Polar residues" evidence="1">
    <location>
        <begin position="32"/>
        <end position="52"/>
    </location>
</feature>
<evidence type="ECO:0000256" key="1">
    <source>
        <dbReference type="SAM" id="MobiDB-lite"/>
    </source>
</evidence>
<protein>
    <recommendedName>
        <fullName evidence="5">FMN-binding protein</fullName>
    </recommendedName>
</protein>
<sequence length="360" mass="36587">MKRLTAWALCALLLTGLLAGCRAAGQDGGESRGSQPSASLEPNTASRESAPQTDVLKTGLAVITSAADSMPAAGEEGLADIGSTAVALLVDGDGRIAACAIDAVQSRIPFTADGALALNAGTVFPSKRELGKDYGLAEASGIGREWYEQTAAFASYVTGKTIAEVKGMALDERTAPTEAELSSSVTIAVGGFIDGIEKAARNAQALGAREGDFLGLGIATNMRNSKGAGESEGTAQADSTYAAVSFAPDGTITSCVLDGSQGAVRFDGSGAITSDLNGPFRTKNELGDSYGMREASGIGKEWYEQAAAYARYAAGRTVGELEELSVTEKGAPAGGELASSVTISVGPFNEALRKAAAYAE</sequence>
<dbReference type="AlphaFoldDB" id="A0A498CNQ4"/>
<reference evidence="3 4" key="1">
    <citation type="submission" date="2018-10" db="EMBL/GenBank/DDBJ databases">
        <title>Anaerotruncus faecis sp. nov., isolated from human feces.</title>
        <authorList>
            <person name="Wang Y.-J."/>
        </authorList>
    </citation>
    <scope>NUCLEOTIDE SEQUENCE [LARGE SCALE GENOMIC DNA]</scope>
    <source>
        <strain evidence="3 4">22A2-44</strain>
    </source>
</reference>
<dbReference type="PROSITE" id="PS51257">
    <property type="entry name" value="PROKAR_LIPOPROTEIN"/>
    <property type="match status" value="1"/>
</dbReference>
<organism evidence="3 4">
    <name type="scientific">Anaerotruncus massiliensis</name>
    <name type="common">ex Liu et al. 2021</name>
    <dbReference type="NCBI Taxonomy" id="2321404"/>
    <lineage>
        <taxon>Bacteria</taxon>
        <taxon>Bacillati</taxon>
        <taxon>Bacillota</taxon>
        <taxon>Clostridia</taxon>
        <taxon>Eubacteriales</taxon>
        <taxon>Oscillospiraceae</taxon>
        <taxon>Anaerotruncus</taxon>
    </lineage>
</organism>
<dbReference type="EMBL" id="RCHT01000006">
    <property type="protein sequence ID" value="RLL12449.1"/>
    <property type="molecule type" value="Genomic_DNA"/>
</dbReference>
<dbReference type="Proteomes" id="UP000276301">
    <property type="component" value="Unassembled WGS sequence"/>
</dbReference>
<evidence type="ECO:0008006" key="5">
    <source>
        <dbReference type="Google" id="ProtNLM"/>
    </source>
</evidence>
<evidence type="ECO:0000313" key="3">
    <source>
        <dbReference type="EMBL" id="RLL12449.1"/>
    </source>
</evidence>
<evidence type="ECO:0000313" key="4">
    <source>
        <dbReference type="Proteomes" id="UP000276301"/>
    </source>
</evidence>
<proteinExistence type="predicted"/>
<name>A0A498CNQ4_9FIRM</name>
<dbReference type="RefSeq" id="WP_121586518.1">
    <property type="nucleotide sequence ID" value="NZ_RCHT01000006.1"/>
</dbReference>
<evidence type="ECO:0000256" key="2">
    <source>
        <dbReference type="SAM" id="SignalP"/>
    </source>
</evidence>
<gene>
    <name evidence="3" type="ORF">D4A47_05610</name>
</gene>
<keyword evidence="4" id="KW-1185">Reference proteome</keyword>
<feature type="region of interest" description="Disordered" evidence="1">
    <location>
        <begin position="25"/>
        <end position="52"/>
    </location>
</feature>
<comment type="caution">
    <text evidence="3">The sequence shown here is derived from an EMBL/GenBank/DDBJ whole genome shotgun (WGS) entry which is preliminary data.</text>
</comment>
<accession>A0A498CNQ4</accession>
<feature type="chain" id="PRO_5039699136" description="FMN-binding protein" evidence="2">
    <location>
        <begin position="20"/>
        <end position="360"/>
    </location>
</feature>
<dbReference type="Gene3D" id="3.90.1010.20">
    <property type="match status" value="2"/>
</dbReference>